<dbReference type="Gene3D" id="3.40.30.10">
    <property type="entry name" value="Glutaredoxin"/>
    <property type="match status" value="1"/>
</dbReference>
<reference evidence="8" key="1">
    <citation type="submission" date="2016-10" db="EMBL/GenBank/DDBJ databases">
        <authorList>
            <person name="Varghese N."/>
            <person name="Submissions S."/>
        </authorList>
    </citation>
    <scope>NUCLEOTIDE SEQUENCE [LARGE SCALE GENOMIC DNA]</scope>
    <source>
        <strain evidence="8">DSM 3695</strain>
    </source>
</reference>
<evidence type="ECO:0000256" key="5">
    <source>
        <dbReference type="SAM" id="SignalP"/>
    </source>
</evidence>
<dbReference type="GO" id="GO:0016491">
    <property type="term" value="F:oxidoreductase activity"/>
    <property type="evidence" value="ECO:0007669"/>
    <property type="project" value="InterPro"/>
</dbReference>
<gene>
    <name evidence="7" type="ORF">SAMN04488122_4498</name>
</gene>
<keyword evidence="4" id="KW-0676">Redox-active center</keyword>
<dbReference type="GO" id="GO:0016209">
    <property type="term" value="F:antioxidant activity"/>
    <property type="evidence" value="ECO:0007669"/>
    <property type="project" value="InterPro"/>
</dbReference>
<feature type="chain" id="PRO_5011680932" evidence="5">
    <location>
        <begin position="19"/>
        <end position="380"/>
    </location>
</feature>
<dbReference type="Pfam" id="PF00578">
    <property type="entry name" value="AhpC-TSA"/>
    <property type="match status" value="1"/>
</dbReference>
<organism evidence="7 8">
    <name type="scientific">Chitinophaga arvensicola</name>
    <dbReference type="NCBI Taxonomy" id="29529"/>
    <lineage>
        <taxon>Bacteria</taxon>
        <taxon>Pseudomonadati</taxon>
        <taxon>Bacteroidota</taxon>
        <taxon>Chitinophagia</taxon>
        <taxon>Chitinophagales</taxon>
        <taxon>Chitinophagaceae</taxon>
        <taxon>Chitinophaga</taxon>
    </lineage>
</organism>
<evidence type="ECO:0000256" key="1">
    <source>
        <dbReference type="ARBA" id="ARBA00004196"/>
    </source>
</evidence>
<evidence type="ECO:0000256" key="3">
    <source>
        <dbReference type="ARBA" id="ARBA00023157"/>
    </source>
</evidence>
<dbReference type="SUPFAM" id="SSF52833">
    <property type="entry name" value="Thioredoxin-like"/>
    <property type="match status" value="1"/>
</dbReference>
<dbReference type="InterPro" id="IPR036249">
    <property type="entry name" value="Thioredoxin-like_sf"/>
</dbReference>
<evidence type="ECO:0000256" key="2">
    <source>
        <dbReference type="ARBA" id="ARBA00022748"/>
    </source>
</evidence>
<dbReference type="PROSITE" id="PS51352">
    <property type="entry name" value="THIOREDOXIN_2"/>
    <property type="match status" value="1"/>
</dbReference>
<feature type="signal peptide" evidence="5">
    <location>
        <begin position="1"/>
        <end position="18"/>
    </location>
</feature>
<evidence type="ECO:0000313" key="8">
    <source>
        <dbReference type="Proteomes" id="UP000199310"/>
    </source>
</evidence>
<dbReference type="Proteomes" id="UP000199310">
    <property type="component" value="Unassembled WGS sequence"/>
</dbReference>
<keyword evidence="5" id="KW-0732">Signal</keyword>
<keyword evidence="2" id="KW-0201">Cytochrome c-type biogenesis</keyword>
<dbReference type="EMBL" id="FOJG01000002">
    <property type="protein sequence ID" value="SEW51774.1"/>
    <property type="molecule type" value="Genomic_DNA"/>
</dbReference>
<dbReference type="InterPro" id="IPR025380">
    <property type="entry name" value="DUF4369"/>
</dbReference>
<dbReference type="InterPro" id="IPR050553">
    <property type="entry name" value="Thioredoxin_ResA/DsbE_sf"/>
</dbReference>
<dbReference type="AlphaFoldDB" id="A0A1I0S7L8"/>
<dbReference type="Pfam" id="PF14289">
    <property type="entry name" value="DUF4369"/>
    <property type="match status" value="1"/>
</dbReference>
<accession>A0A1I0S7L8</accession>
<dbReference type="InterPro" id="IPR000866">
    <property type="entry name" value="AhpC/TSA"/>
</dbReference>
<dbReference type="RefSeq" id="WP_089898240.1">
    <property type="nucleotide sequence ID" value="NZ_FOJG01000002.1"/>
</dbReference>
<sequence length="380" mass="42920">MRISLLVACLLLSHGLLAQDKFELTGKVDALKNGDRIYLVYQVEDKQITDSARVEKGRFIFKHQLAYPVYAALYLNKNPYINKLAPHETVDYARLYLEPAHIKVSASDSLKNIRISGSPINDKFHELQQMLKPNDEQFTALRLEFEALPEAQQKDKAVYNAFVEREKAILHQSFLIHLDFAKKNPDSYLSVISLAHIAAQPGITAAAREAYDRLSPRLKKAPLAQGILVSLEAQTNTQTGKVAVDFSQPSAKDGTTIRLSDFRGKYVLLDFWASWCGPCRQENPNVVKAYQQYKDKGFTVLGVSLDMPGQKGAWLKAIESDQLHWPQVSDLKGWENSAAKIYGIRSIPANFLIGPDGKILARDLREEHLQEELARIFRKE</sequence>
<dbReference type="PROSITE" id="PS00194">
    <property type="entry name" value="THIOREDOXIN_1"/>
    <property type="match status" value="1"/>
</dbReference>
<dbReference type="InterPro" id="IPR017937">
    <property type="entry name" value="Thioredoxin_CS"/>
</dbReference>
<comment type="subcellular location">
    <subcellularLocation>
        <location evidence="1">Cell envelope</location>
    </subcellularLocation>
</comment>
<dbReference type="STRING" id="29529.SAMN04488122_4498"/>
<evidence type="ECO:0000313" key="7">
    <source>
        <dbReference type="EMBL" id="SEW51774.1"/>
    </source>
</evidence>
<protein>
    <submittedName>
        <fullName evidence="7">Peroxiredoxin</fullName>
    </submittedName>
</protein>
<dbReference type="OrthoDB" id="6399635at2"/>
<evidence type="ECO:0000259" key="6">
    <source>
        <dbReference type="PROSITE" id="PS51352"/>
    </source>
</evidence>
<dbReference type="GO" id="GO:0030313">
    <property type="term" value="C:cell envelope"/>
    <property type="evidence" value="ECO:0007669"/>
    <property type="project" value="UniProtKB-SubCell"/>
</dbReference>
<keyword evidence="3" id="KW-1015">Disulfide bond</keyword>
<dbReference type="PANTHER" id="PTHR42852:SF6">
    <property type="entry name" value="THIOL:DISULFIDE INTERCHANGE PROTEIN DSBE"/>
    <property type="match status" value="1"/>
</dbReference>
<dbReference type="PANTHER" id="PTHR42852">
    <property type="entry name" value="THIOL:DISULFIDE INTERCHANGE PROTEIN DSBE"/>
    <property type="match status" value="1"/>
</dbReference>
<dbReference type="GO" id="GO:0017004">
    <property type="term" value="P:cytochrome complex assembly"/>
    <property type="evidence" value="ECO:0007669"/>
    <property type="project" value="UniProtKB-KW"/>
</dbReference>
<evidence type="ECO:0000256" key="4">
    <source>
        <dbReference type="ARBA" id="ARBA00023284"/>
    </source>
</evidence>
<feature type="domain" description="Thioredoxin" evidence="6">
    <location>
        <begin position="237"/>
        <end position="380"/>
    </location>
</feature>
<dbReference type="CDD" id="cd02966">
    <property type="entry name" value="TlpA_like_family"/>
    <property type="match status" value="1"/>
</dbReference>
<proteinExistence type="predicted"/>
<name>A0A1I0S7L8_9BACT</name>
<dbReference type="InterPro" id="IPR013766">
    <property type="entry name" value="Thioredoxin_domain"/>
</dbReference>
<keyword evidence="8" id="KW-1185">Reference proteome</keyword>